<reference evidence="3" key="1">
    <citation type="journal article" date="2010" name="Nature">
        <title>The Amphimedon queenslandica genome and the evolution of animal complexity.</title>
        <authorList>
            <person name="Srivastava M."/>
            <person name="Simakov O."/>
            <person name="Chapman J."/>
            <person name="Fahey B."/>
            <person name="Gauthier M.E."/>
            <person name="Mitros T."/>
            <person name="Richards G.S."/>
            <person name="Conaco C."/>
            <person name="Dacre M."/>
            <person name="Hellsten U."/>
            <person name="Larroux C."/>
            <person name="Putnam N.H."/>
            <person name="Stanke M."/>
            <person name="Adamska M."/>
            <person name="Darling A."/>
            <person name="Degnan S.M."/>
            <person name="Oakley T.H."/>
            <person name="Plachetzki D.C."/>
            <person name="Zhai Y."/>
            <person name="Adamski M."/>
            <person name="Calcino A."/>
            <person name="Cummins S.F."/>
            <person name="Goodstein D.M."/>
            <person name="Harris C."/>
            <person name="Jackson D.J."/>
            <person name="Leys S.P."/>
            <person name="Shu S."/>
            <person name="Woodcroft B.J."/>
            <person name="Vervoort M."/>
            <person name="Kosik K.S."/>
            <person name="Manning G."/>
            <person name="Degnan B.M."/>
            <person name="Rokhsar D.S."/>
        </authorList>
    </citation>
    <scope>NUCLEOTIDE SEQUENCE [LARGE SCALE GENOMIC DNA]</scope>
</reference>
<dbReference type="InterPro" id="IPR008485">
    <property type="entry name" value="JAMP"/>
</dbReference>
<dbReference type="GO" id="GO:0036503">
    <property type="term" value="P:ERAD pathway"/>
    <property type="evidence" value="ECO:0007669"/>
    <property type="project" value="TreeGrafter"/>
</dbReference>
<dbReference type="EnsemblMetazoa" id="Aqu2.1.24904_001">
    <property type="protein sequence ID" value="Aqu2.1.24904_001"/>
    <property type="gene ID" value="Aqu2.1.24904"/>
</dbReference>
<accession>A0A1X7UBN4</accession>
<evidence type="ECO:0000313" key="2">
    <source>
        <dbReference type="EnsemblMetazoa" id="Aqu2.1.24904_001"/>
    </source>
</evidence>
<keyword evidence="1" id="KW-0812">Transmembrane</keyword>
<protein>
    <recommendedName>
        <fullName evidence="4">JNK1/MAPK8-associated membrane protein</fullName>
    </recommendedName>
</protein>
<keyword evidence="1" id="KW-1133">Transmembrane helix</keyword>
<feature type="transmembrane region" description="Helical" evidence="1">
    <location>
        <begin position="88"/>
        <end position="109"/>
    </location>
</feature>
<feature type="transmembrane region" description="Helical" evidence="1">
    <location>
        <begin position="197"/>
        <end position="217"/>
    </location>
</feature>
<dbReference type="PANTHER" id="PTHR12740:SF4">
    <property type="entry name" value="JNK1_MAPK8-ASSOCIATED MEMBRANE PROTEIN"/>
    <property type="match status" value="1"/>
</dbReference>
<dbReference type="GO" id="GO:0016020">
    <property type="term" value="C:membrane"/>
    <property type="evidence" value="ECO:0007669"/>
    <property type="project" value="InterPro"/>
</dbReference>
<dbReference type="KEGG" id="aqu:100636753"/>
<keyword evidence="3" id="KW-1185">Reference proteome</keyword>
<dbReference type="GO" id="GO:0006986">
    <property type="term" value="P:response to unfolded protein"/>
    <property type="evidence" value="ECO:0007669"/>
    <property type="project" value="InterPro"/>
</dbReference>
<dbReference type="OMA" id="CPGIYCG"/>
<dbReference type="STRING" id="400682.A0A1X7UBN4"/>
<dbReference type="GO" id="GO:0031625">
    <property type="term" value="F:ubiquitin protein ligase binding"/>
    <property type="evidence" value="ECO:0007669"/>
    <property type="project" value="TreeGrafter"/>
</dbReference>
<dbReference type="AlphaFoldDB" id="A0A1X7UBN4"/>
<dbReference type="Pfam" id="PF05571">
    <property type="entry name" value="JAMP"/>
    <property type="match status" value="1"/>
</dbReference>
<gene>
    <name evidence="2" type="primary">100636753</name>
</gene>
<sequence>MATNCSELTSCPGMFCGRLNLTNSCFSSCQACPRGYRVDEDSLCRPCDSPADPRDYLYLVFMGLVMLFLRLGIVTFTNWYKLKSPVVIPFYVIPAIETTLSIIFTLLVLPPQGSVGLNSCRVSSVNDFYPIFFNPSVDYVHSLKCSYEVVYPLYSMVFIFLGWNFLLHLPFLITALSYSYYAWSKEKREYFSARTEYVWLIMYPFVLLIHGTLAGLIYYTFDYVTIILAIGSFAVLSTSLHIYKFDDMKNTFKVYILGIEWLIVIGSIILLSCGILSLTEWSDVKTRSYFLPLVLLPPLIHPVLNHFAAPLPVFQCWGVKEYADLFDY</sequence>
<dbReference type="Proteomes" id="UP000007879">
    <property type="component" value="Unassembled WGS sequence"/>
</dbReference>
<evidence type="ECO:0000256" key="1">
    <source>
        <dbReference type="SAM" id="Phobius"/>
    </source>
</evidence>
<organism evidence="2">
    <name type="scientific">Amphimedon queenslandica</name>
    <name type="common">Sponge</name>
    <dbReference type="NCBI Taxonomy" id="400682"/>
    <lineage>
        <taxon>Eukaryota</taxon>
        <taxon>Metazoa</taxon>
        <taxon>Porifera</taxon>
        <taxon>Demospongiae</taxon>
        <taxon>Heteroscleromorpha</taxon>
        <taxon>Haplosclerida</taxon>
        <taxon>Niphatidae</taxon>
        <taxon>Amphimedon</taxon>
    </lineage>
</organism>
<dbReference type="eggNOG" id="KOG3744">
    <property type="taxonomic scope" value="Eukaryota"/>
</dbReference>
<keyword evidence="1" id="KW-0472">Membrane</keyword>
<evidence type="ECO:0000313" key="3">
    <source>
        <dbReference type="Proteomes" id="UP000007879"/>
    </source>
</evidence>
<proteinExistence type="predicted"/>
<reference evidence="2" key="2">
    <citation type="submission" date="2017-05" db="UniProtKB">
        <authorList>
            <consortium name="EnsemblMetazoa"/>
        </authorList>
    </citation>
    <scope>IDENTIFICATION</scope>
</reference>
<evidence type="ECO:0008006" key="4">
    <source>
        <dbReference type="Google" id="ProtNLM"/>
    </source>
</evidence>
<dbReference type="OrthoDB" id="5920264at2759"/>
<name>A0A1X7UBN4_AMPQE</name>
<dbReference type="PANTHER" id="PTHR12740">
    <property type="entry name" value="JNK1/MAPK8-ASSOCIATED MEMBRANE PROTEIN"/>
    <property type="match status" value="1"/>
</dbReference>
<feature type="transmembrane region" description="Helical" evidence="1">
    <location>
        <begin position="223"/>
        <end position="243"/>
    </location>
</feature>
<dbReference type="EnsemblMetazoa" id="XM_003388444.2">
    <property type="protein sequence ID" value="XP_003388492.1"/>
    <property type="gene ID" value="LOC100636753"/>
</dbReference>
<feature type="transmembrane region" description="Helical" evidence="1">
    <location>
        <begin position="56"/>
        <end position="76"/>
    </location>
</feature>
<feature type="transmembrane region" description="Helical" evidence="1">
    <location>
        <begin position="153"/>
        <end position="176"/>
    </location>
</feature>
<feature type="transmembrane region" description="Helical" evidence="1">
    <location>
        <begin position="255"/>
        <end position="277"/>
    </location>
</feature>
<dbReference type="InParanoid" id="A0A1X7UBN4"/>